<sequence>MVTKFSSPSRLGESSWVPSLWKQGIGGYATSSSFSSWNPPHVHDTLPGTSARVVGVRPWMKNTNRDQQAQRTLHKIQGVVEKIFYRQRETGFSVADVRVVAASTDIPENVIQVVGALGDVQQGDEVQGSGFITNHPKYGKQFKLVGKKSGKGRSASSLPERHYIVVEKVVFSAPDDSGFAVGQARFLDNNDEMQHPSPSQDGSSLQNETEKITIVGKLGKIEEGLHLAVEGVWVNHSKYGKQFQVQVAQTEPFSHEDY</sequence>
<protein>
    <recommendedName>
        <fullName evidence="2">ATP-dependent RecD2 DNA helicase OB-fold domain-containing protein</fullName>
    </recommendedName>
</protein>
<gene>
    <name evidence="3" type="ORF">GAYE_SCF07G2965</name>
</gene>
<dbReference type="InterPro" id="IPR055446">
    <property type="entry name" value="RecD2_N_OB"/>
</dbReference>
<evidence type="ECO:0000313" key="4">
    <source>
        <dbReference type="Proteomes" id="UP001300502"/>
    </source>
</evidence>
<feature type="domain" description="ATP-dependent RecD2 DNA helicase OB-fold" evidence="2">
    <location>
        <begin position="75"/>
        <end position="144"/>
    </location>
</feature>
<proteinExistence type="predicted"/>
<reference evidence="3 4" key="1">
    <citation type="submission" date="2022-07" db="EMBL/GenBank/DDBJ databases">
        <title>Genome-wide signatures of adaptation to extreme environments.</title>
        <authorList>
            <person name="Cho C.H."/>
            <person name="Yoon H.S."/>
        </authorList>
    </citation>
    <scope>NUCLEOTIDE SEQUENCE [LARGE SCALE GENOMIC DNA]</scope>
    <source>
        <strain evidence="3 4">108.79 E11</strain>
    </source>
</reference>
<dbReference type="EMBL" id="JANCYU010000027">
    <property type="protein sequence ID" value="KAK4525060.1"/>
    <property type="molecule type" value="Genomic_DNA"/>
</dbReference>
<keyword evidence="4" id="KW-1185">Reference proteome</keyword>
<dbReference type="Proteomes" id="UP001300502">
    <property type="component" value="Unassembled WGS sequence"/>
</dbReference>
<dbReference type="AlphaFoldDB" id="A0AAV9IC81"/>
<name>A0AAV9IC81_9RHOD</name>
<organism evidence="3 4">
    <name type="scientific">Galdieria yellowstonensis</name>
    <dbReference type="NCBI Taxonomy" id="3028027"/>
    <lineage>
        <taxon>Eukaryota</taxon>
        <taxon>Rhodophyta</taxon>
        <taxon>Bangiophyceae</taxon>
        <taxon>Galdieriales</taxon>
        <taxon>Galdieriaceae</taxon>
        <taxon>Galdieria</taxon>
    </lineage>
</organism>
<evidence type="ECO:0000259" key="2">
    <source>
        <dbReference type="Pfam" id="PF23139"/>
    </source>
</evidence>
<evidence type="ECO:0000313" key="3">
    <source>
        <dbReference type="EMBL" id="KAK4525060.1"/>
    </source>
</evidence>
<accession>A0AAV9IC81</accession>
<feature type="region of interest" description="Disordered" evidence="1">
    <location>
        <begin position="189"/>
        <end position="208"/>
    </location>
</feature>
<feature type="compositionally biased region" description="Polar residues" evidence="1">
    <location>
        <begin position="196"/>
        <end position="207"/>
    </location>
</feature>
<evidence type="ECO:0000256" key="1">
    <source>
        <dbReference type="SAM" id="MobiDB-lite"/>
    </source>
</evidence>
<comment type="caution">
    <text evidence="3">The sequence shown here is derived from an EMBL/GenBank/DDBJ whole genome shotgun (WGS) entry which is preliminary data.</text>
</comment>
<dbReference type="Pfam" id="PF23139">
    <property type="entry name" value="OB_YrrC"/>
    <property type="match status" value="2"/>
</dbReference>
<feature type="domain" description="ATP-dependent RecD2 DNA helicase OB-fold" evidence="2">
    <location>
        <begin position="166"/>
        <end position="251"/>
    </location>
</feature>